<dbReference type="SUPFAM" id="SSF52540">
    <property type="entry name" value="P-loop containing nucleoside triphosphate hydrolases"/>
    <property type="match status" value="1"/>
</dbReference>
<dbReference type="AlphaFoldDB" id="A0A183GQS6"/>
<dbReference type="InterPro" id="IPR050352">
    <property type="entry name" value="ABCG_transporters"/>
</dbReference>
<dbReference type="PROSITE" id="PS00211">
    <property type="entry name" value="ABC_TRANSPORTER_1"/>
    <property type="match status" value="1"/>
</dbReference>
<proteinExistence type="inferred from homology"/>
<reference evidence="10" key="2">
    <citation type="submission" date="2019-09" db="UniProtKB">
        <authorList>
            <consortium name="WormBaseParasite"/>
        </authorList>
    </citation>
    <scope>IDENTIFICATION</scope>
</reference>
<keyword evidence="3" id="KW-0813">Transport</keyword>
<keyword evidence="9" id="KW-1185">Reference proteome</keyword>
<comment type="subcellular location">
    <subcellularLocation>
        <location evidence="1">Membrane</location>
        <topology evidence="1">Multi-pass membrane protein</topology>
    </subcellularLocation>
</comment>
<accession>A0A3P8HR77</accession>
<gene>
    <name evidence="8" type="ORF">HPBE_LOCUS25045</name>
</gene>
<sequence>MKEKEAAEISRVRLPTVTTVHETWKKATDAIRQAAQSELGIAKPGRRKVDKQAWLWTDDMKVKVREKKMLYHVFLGEMTADNWRKYQEAKKIGPHIAALSGYAQQEEMFVGTLTVREYLCVQARLRTPFSRARREKRVDVVLSSLGLSKCQNNKIGIPGVLKGISGGEARRLTFACELLSNPALLFCDEPTTGLDSFLAEHIVELLSSLAKSGRTVVCTIHQPASQLYLMFDRVMFIVCIALYAECWTTTKEVETHLSVKETKMLRWTAGVRRVDRIRNDAIPQKFGVAPIADKIRKTRLPWYGHVLNGKEDRVRKIRRP</sequence>
<dbReference type="EMBL" id="UZAH01037259">
    <property type="protein sequence ID" value="VDP48769.1"/>
    <property type="molecule type" value="Genomic_DNA"/>
</dbReference>
<keyword evidence="6" id="KW-0472">Membrane</keyword>
<protein>
    <submittedName>
        <fullName evidence="10">ABC transporter domain-containing protein</fullName>
    </submittedName>
</protein>
<evidence type="ECO:0000259" key="7">
    <source>
        <dbReference type="PROSITE" id="PS50893"/>
    </source>
</evidence>
<evidence type="ECO:0000256" key="6">
    <source>
        <dbReference type="ARBA" id="ARBA00023136"/>
    </source>
</evidence>
<dbReference type="InterPro" id="IPR027417">
    <property type="entry name" value="P-loop_NTPase"/>
</dbReference>
<evidence type="ECO:0000313" key="8">
    <source>
        <dbReference type="EMBL" id="VDP48769.1"/>
    </source>
</evidence>
<dbReference type="OrthoDB" id="5845934at2759"/>
<keyword evidence="5" id="KW-1133">Transmembrane helix</keyword>
<organism evidence="9 10">
    <name type="scientific">Heligmosomoides polygyrus</name>
    <name type="common">Parasitic roundworm</name>
    <dbReference type="NCBI Taxonomy" id="6339"/>
    <lineage>
        <taxon>Eukaryota</taxon>
        <taxon>Metazoa</taxon>
        <taxon>Ecdysozoa</taxon>
        <taxon>Nematoda</taxon>
        <taxon>Chromadorea</taxon>
        <taxon>Rhabditida</taxon>
        <taxon>Rhabditina</taxon>
        <taxon>Rhabditomorpha</taxon>
        <taxon>Strongyloidea</taxon>
        <taxon>Heligmosomidae</taxon>
        <taxon>Heligmosomoides</taxon>
    </lineage>
</organism>
<accession>A0A183GQS6</accession>
<dbReference type="Pfam" id="PF00005">
    <property type="entry name" value="ABC_tran"/>
    <property type="match status" value="1"/>
</dbReference>
<evidence type="ECO:0000256" key="5">
    <source>
        <dbReference type="ARBA" id="ARBA00022989"/>
    </source>
</evidence>
<reference evidence="8 9" key="1">
    <citation type="submission" date="2018-11" db="EMBL/GenBank/DDBJ databases">
        <authorList>
            <consortium name="Pathogen Informatics"/>
        </authorList>
    </citation>
    <scope>NUCLEOTIDE SEQUENCE [LARGE SCALE GENOMIC DNA]</scope>
</reference>
<dbReference type="Gene3D" id="3.40.50.300">
    <property type="entry name" value="P-loop containing nucleotide triphosphate hydrolases"/>
    <property type="match status" value="1"/>
</dbReference>
<evidence type="ECO:0000256" key="3">
    <source>
        <dbReference type="ARBA" id="ARBA00022448"/>
    </source>
</evidence>
<dbReference type="PROSITE" id="PS50893">
    <property type="entry name" value="ABC_TRANSPORTER_2"/>
    <property type="match status" value="1"/>
</dbReference>
<evidence type="ECO:0000256" key="2">
    <source>
        <dbReference type="ARBA" id="ARBA00005814"/>
    </source>
</evidence>
<keyword evidence="4" id="KW-0812">Transmembrane</keyword>
<dbReference type="GO" id="GO:0005886">
    <property type="term" value="C:plasma membrane"/>
    <property type="evidence" value="ECO:0007669"/>
    <property type="project" value="TreeGrafter"/>
</dbReference>
<dbReference type="GO" id="GO:0005524">
    <property type="term" value="F:ATP binding"/>
    <property type="evidence" value="ECO:0007669"/>
    <property type="project" value="InterPro"/>
</dbReference>
<evidence type="ECO:0000256" key="1">
    <source>
        <dbReference type="ARBA" id="ARBA00004141"/>
    </source>
</evidence>
<dbReference type="Proteomes" id="UP000050761">
    <property type="component" value="Unassembled WGS sequence"/>
</dbReference>
<dbReference type="InterPro" id="IPR017871">
    <property type="entry name" value="ABC_transporter-like_CS"/>
</dbReference>
<dbReference type="PANTHER" id="PTHR48041">
    <property type="entry name" value="ABC TRANSPORTER G FAMILY MEMBER 28"/>
    <property type="match status" value="1"/>
</dbReference>
<evidence type="ECO:0000256" key="4">
    <source>
        <dbReference type="ARBA" id="ARBA00022692"/>
    </source>
</evidence>
<evidence type="ECO:0000313" key="9">
    <source>
        <dbReference type="Proteomes" id="UP000050761"/>
    </source>
</evidence>
<dbReference type="PANTHER" id="PTHR48041:SF84">
    <property type="entry name" value="ABC TRANSPORTER DOMAIN-CONTAINING PROTEIN"/>
    <property type="match status" value="1"/>
</dbReference>
<evidence type="ECO:0000313" key="10">
    <source>
        <dbReference type="WBParaSite" id="HPBE_0002504601-mRNA-1"/>
    </source>
</evidence>
<dbReference type="InterPro" id="IPR003439">
    <property type="entry name" value="ABC_transporter-like_ATP-bd"/>
</dbReference>
<dbReference type="GO" id="GO:0016887">
    <property type="term" value="F:ATP hydrolysis activity"/>
    <property type="evidence" value="ECO:0007669"/>
    <property type="project" value="InterPro"/>
</dbReference>
<name>A0A183GQS6_HELPZ</name>
<comment type="similarity">
    <text evidence="2">Belongs to the ABC transporter superfamily. ABCG family. Eye pigment precursor importer (TC 3.A.1.204) subfamily.</text>
</comment>
<feature type="domain" description="ABC transporter" evidence="7">
    <location>
        <begin position="12"/>
        <end position="264"/>
    </location>
</feature>
<dbReference type="WBParaSite" id="HPBE_0002504601-mRNA-1">
    <property type="protein sequence ID" value="HPBE_0002504601-mRNA-1"/>
    <property type="gene ID" value="HPBE_0002504601"/>
</dbReference>
<dbReference type="GO" id="GO:0042626">
    <property type="term" value="F:ATPase-coupled transmembrane transporter activity"/>
    <property type="evidence" value="ECO:0007669"/>
    <property type="project" value="TreeGrafter"/>
</dbReference>